<dbReference type="Proteomes" id="UP001500459">
    <property type="component" value="Unassembled WGS sequence"/>
</dbReference>
<name>A0ABP6UY25_9FLAO</name>
<proteinExistence type="predicted"/>
<gene>
    <name evidence="1" type="ORF">GCM10022393_42760</name>
</gene>
<reference evidence="2" key="1">
    <citation type="journal article" date="2019" name="Int. J. Syst. Evol. Microbiol.">
        <title>The Global Catalogue of Microorganisms (GCM) 10K type strain sequencing project: providing services to taxonomists for standard genome sequencing and annotation.</title>
        <authorList>
            <consortium name="The Broad Institute Genomics Platform"/>
            <consortium name="The Broad Institute Genome Sequencing Center for Infectious Disease"/>
            <person name="Wu L."/>
            <person name="Ma J."/>
        </authorList>
    </citation>
    <scope>NUCLEOTIDE SEQUENCE [LARGE SCALE GENOMIC DNA]</scope>
    <source>
        <strain evidence="2">JCM 17106</strain>
    </source>
</reference>
<organism evidence="1 2">
    <name type="scientific">Aquimarina addita</name>
    <dbReference type="NCBI Taxonomy" id="870485"/>
    <lineage>
        <taxon>Bacteria</taxon>
        <taxon>Pseudomonadati</taxon>
        <taxon>Bacteroidota</taxon>
        <taxon>Flavobacteriia</taxon>
        <taxon>Flavobacteriales</taxon>
        <taxon>Flavobacteriaceae</taxon>
        <taxon>Aquimarina</taxon>
    </lineage>
</organism>
<accession>A0ABP6UY25</accession>
<evidence type="ECO:0000313" key="2">
    <source>
        <dbReference type="Proteomes" id="UP001500459"/>
    </source>
</evidence>
<evidence type="ECO:0008006" key="3">
    <source>
        <dbReference type="Google" id="ProtNLM"/>
    </source>
</evidence>
<evidence type="ECO:0000313" key="1">
    <source>
        <dbReference type="EMBL" id="GAA3523371.1"/>
    </source>
</evidence>
<keyword evidence="2" id="KW-1185">Reference proteome</keyword>
<comment type="caution">
    <text evidence="1">The sequence shown here is derived from an EMBL/GenBank/DDBJ whole genome shotgun (WGS) entry which is preliminary data.</text>
</comment>
<protein>
    <recommendedName>
        <fullName evidence="3">Lipoprotein</fullName>
    </recommendedName>
</protein>
<dbReference type="PROSITE" id="PS51257">
    <property type="entry name" value="PROKAR_LIPOPROTEIN"/>
    <property type="match status" value="1"/>
</dbReference>
<dbReference type="EMBL" id="BAABCW010000035">
    <property type="protein sequence ID" value="GAA3523371.1"/>
    <property type="molecule type" value="Genomic_DNA"/>
</dbReference>
<sequence length="364" mass="42329">MATSKKSSMKLITIILFLFTFFGCNITTDNKVTIKKSTIKKDSVNTQNQLWETKSSFNRVNLVGRWENENCNLTFNIFKKNNKYHYKFKSKKREISNYLDIIEEDKVLYLNFKGIEWYENKGELGPEYFEDIPDSLIQKKEETLPTEVSALFENKEMNFVIQNYGNSMNYYTKLEEGCEKYLYFSKSNTKSKDTLNILSDFLSKSIKNHSVIHWKKGDINNDKIDDYIVVLQNEYPNIELTGMDDSYSRIVVLVETLKSYPNFKIASTNNHVLECSNCGGAGVGDPFSGISIKNNFFSIEQLFGACDKSFVVITFKYEKDKWFLHKIGQDNYSCNQANDQGEIEVINKTKTKKDFGLIEFKDYK</sequence>